<keyword evidence="2" id="KW-0479">Metal-binding</keyword>
<gene>
    <name evidence="5" type="ORF">MNBD_GAMMA21-37</name>
</gene>
<dbReference type="EMBL" id="UOFR01000001">
    <property type="protein sequence ID" value="VAW90596.1"/>
    <property type="molecule type" value="Genomic_DNA"/>
</dbReference>
<dbReference type="InterPro" id="IPR052355">
    <property type="entry name" value="CENP-V-like"/>
</dbReference>
<dbReference type="PANTHER" id="PTHR28620">
    <property type="entry name" value="CENTROMERE PROTEIN V"/>
    <property type="match status" value="1"/>
</dbReference>
<dbReference type="AlphaFoldDB" id="A0A3B1AD73"/>
<evidence type="ECO:0000256" key="3">
    <source>
        <dbReference type="ARBA" id="ARBA00022833"/>
    </source>
</evidence>
<dbReference type="PANTHER" id="PTHR28620:SF1">
    <property type="entry name" value="CENP-V_GFA DOMAIN-CONTAINING PROTEIN"/>
    <property type="match status" value="1"/>
</dbReference>
<dbReference type="Gene3D" id="2.170.150.70">
    <property type="match status" value="1"/>
</dbReference>
<organism evidence="5">
    <name type="scientific">hydrothermal vent metagenome</name>
    <dbReference type="NCBI Taxonomy" id="652676"/>
    <lineage>
        <taxon>unclassified sequences</taxon>
        <taxon>metagenomes</taxon>
        <taxon>ecological metagenomes</taxon>
    </lineage>
</organism>
<dbReference type="InterPro" id="IPR011057">
    <property type="entry name" value="Mss4-like_sf"/>
</dbReference>
<sequence length="143" mass="15908">MYKSVGGCHCGNISFVIEISNDPASYNPRACDCPLCSTHGASYISDKKGSLAIKIKNEASLSKYRQGSKIADFLICKNCGVLVGVCYEEQGCLYGSVNTRAIQGSHDFGERQIISPRQFTDVERIKRWKDLWFSNVKIEIKTT</sequence>
<evidence type="ECO:0000313" key="5">
    <source>
        <dbReference type="EMBL" id="VAW90596.1"/>
    </source>
</evidence>
<protein>
    <recommendedName>
        <fullName evidence="4">CENP-V/GFA domain-containing protein</fullName>
    </recommendedName>
</protein>
<evidence type="ECO:0000256" key="1">
    <source>
        <dbReference type="ARBA" id="ARBA00005495"/>
    </source>
</evidence>
<dbReference type="InterPro" id="IPR006913">
    <property type="entry name" value="CENP-V/GFA"/>
</dbReference>
<proteinExistence type="inferred from homology"/>
<evidence type="ECO:0000256" key="2">
    <source>
        <dbReference type="ARBA" id="ARBA00022723"/>
    </source>
</evidence>
<keyword evidence="3" id="KW-0862">Zinc</keyword>
<comment type="similarity">
    <text evidence="1">Belongs to the Gfa family.</text>
</comment>
<name>A0A3B1AD73_9ZZZZ</name>
<accession>A0A3B1AD73</accession>
<reference evidence="5" key="1">
    <citation type="submission" date="2018-06" db="EMBL/GenBank/DDBJ databases">
        <authorList>
            <person name="Zhirakovskaya E."/>
        </authorList>
    </citation>
    <scope>NUCLEOTIDE SEQUENCE</scope>
</reference>
<dbReference type="PROSITE" id="PS51891">
    <property type="entry name" value="CENP_V_GFA"/>
    <property type="match status" value="1"/>
</dbReference>
<feature type="domain" description="CENP-V/GFA" evidence="4">
    <location>
        <begin position="4"/>
        <end position="123"/>
    </location>
</feature>
<dbReference type="GO" id="GO:0016846">
    <property type="term" value="F:carbon-sulfur lyase activity"/>
    <property type="evidence" value="ECO:0007669"/>
    <property type="project" value="InterPro"/>
</dbReference>
<dbReference type="SUPFAM" id="SSF51316">
    <property type="entry name" value="Mss4-like"/>
    <property type="match status" value="1"/>
</dbReference>
<evidence type="ECO:0000259" key="4">
    <source>
        <dbReference type="PROSITE" id="PS51891"/>
    </source>
</evidence>
<dbReference type="GO" id="GO:0046872">
    <property type="term" value="F:metal ion binding"/>
    <property type="evidence" value="ECO:0007669"/>
    <property type="project" value="UniProtKB-KW"/>
</dbReference>